<protein>
    <submittedName>
        <fullName evidence="2">NAD(P)-dependent oxidoreductase</fullName>
    </submittedName>
</protein>
<name>A0A7C3VT77_9CYAN</name>
<evidence type="ECO:0000259" key="1">
    <source>
        <dbReference type="Pfam" id="PF04321"/>
    </source>
</evidence>
<accession>A0A7C3VT77</accession>
<dbReference type="PANTHER" id="PTHR43242">
    <property type="entry name" value="NAD(P)-BINDING ROSSMANN-FOLD SUPERFAMILY PROTEIN"/>
    <property type="match status" value="1"/>
</dbReference>
<dbReference type="EMBL" id="DSPX01000159">
    <property type="protein sequence ID" value="HGG02036.1"/>
    <property type="molecule type" value="Genomic_DNA"/>
</dbReference>
<organism evidence="2">
    <name type="scientific">Planktothricoides sp. SpSt-374</name>
    <dbReference type="NCBI Taxonomy" id="2282167"/>
    <lineage>
        <taxon>Bacteria</taxon>
        <taxon>Bacillati</taxon>
        <taxon>Cyanobacteriota</taxon>
        <taxon>Cyanophyceae</taxon>
        <taxon>Oscillatoriophycideae</taxon>
        <taxon>Oscillatoriales</taxon>
        <taxon>Oscillatoriaceae</taxon>
        <taxon>Planktothricoides</taxon>
    </lineage>
</organism>
<dbReference type="UniPathway" id="UPA00124"/>
<dbReference type="InterPro" id="IPR029903">
    <property type="entry name" value="RmlD-like-bd"/>
</dbReference>
<dbReference type="AlphaFoldDB" id="A0A7C3VT77"/>
<feature type="domain" description="RmlD-like substrate binding" evidence="1">
    <location>
        <begin position="3"/>
        <end position="285"/>
    </location>
</feature>
<sequence>MKKLLIAGASGFLGWNLCQEASREWAVWGTYFSHPVEIPGVYLMPVDLREEEEIAALFAKVQPDAVILTAAASQPNFCQELPQESQAINVRAVCHIAQMCAQERIQCVFTSTDLVFNGLHPPYRETDAVCPVSIYGEQKVMAELEMLDRYPQSAVCRMPLMFGDGGPAGTSFVQPMLQTLKQGTDLSLFTDEFRTPVSATTAAKGLLLALRTNYQGILHLGGRESVSRYEFFRLLLQVLFRTDSSPLPGKIKPCRQQDVKMAAPRPPDVSLDSGLAFALGYNPPPLRAEFEALREVFLKDIG</sequence>
<gene>
    <name evidence="2" type="ORF">ENR15_15685</name>
</gene>
<comment type="caution">
    <text evidence="2">The sequence shown here is derived from an EMBL/GenBank/DDBJ whole genome shotgun (WGS) entry which is preliminary data.</text>
</comment>
<reference evidence="2" key="1">
    <citation type="journal article" date="2020" name="mSystems">
        <title>Genome- and Community-Level Interaction Insights into Carbon Utilization and Element Cycling Functions of Hydrothermarchaeota in Hydrothermal Sediment.</title>
        <authorList>
            <person name="Zhou Z."/>
            <person name="Liu Y."/>
            <person name="Xu W."/>
            <person name="Pan J."/>
            <person name="Luo Z.H."/>
            <person name="Li M."/>
        </authorList>
    </citation>
    <scope>NUCLEOTIDE SEQUENCE [LARGE SCALE GENOMIC DNA]</scope>
    <source>
        <strain evidence="2">SpSt-374</strain>
    </source>
</reference>
<dbReference type="InterPro" id="IPR036291">
    <property type="entry name" value="NAD(P)-bd_dom_sf"/>
</dbReference>
<dbReference type="Gene3D" id="3.40.50.720">
    <property type="entry name" value="NAD(P)-binding Rossmann-like Domain"/>
    <property type="match status" value="1"/>
</dbReference>
<dbReference type="Pfam" id="PF04321">
    <property type="entry name" value="RmlD_sub_bind"/>
    <property type="match status" value="1"/>
</dbReference>
<dbReference type="SUPFAM" id="SSF51735">
    <property type="entry name" value="NAD(P)-binding Rossmann-fold domains"/>
    <property type="match status" value="1"/>
</dbReference>
<dbReference type="PANTHER" id="PTHR43242:SF1">
    <property type="entry name" value="NAD(P)-BINDING ROSSMANN-FOLD SUPERFAMILY PROTEIN"/>
    <property type="match status" value="1"/>
</dbReference>
<dbReference type="GO" id="GO:0019305">
    <property type="term" value="P:dTDP-rhamnose biosynthetic process"/>
    <property type="evidence" value="ECO:0007669"/>
    <property type="project" value="UniProtKB-UniPathway"/>
</dbReference>
<proteinExistence type="predicted"/>
<evidence type="ECO:0000313" key="2">
    <source>
        <dbReference type="EMBL" id="HGG02036.1"/>
    </source>
</evidence>
<dbReference type="CDD" id="cd05254">
    <property type="entry name" value="dTDP_HR_like_SDR_e"/>
    <property type="match status" value="1"/>
</dbReference>